<evidence type="ECO:0000256" key="9">
    <source>
        <dbReference type="ARBA" id="ARBA00022984"/>
    </source>
</evidence>
<dbReference type="GO" id="GO:0071555">
    <property type="term" value="P:cell wall organization"/>
    <property type="evidence" value="ECO:0007669"/>
    <property type="project" value="UniProtKB-KW"/>
</dbReference>
<evidence type="ECO:0000256" key="16">
    <source>
        <dbReference type="ARBA" id="ARBA00047594"/>
    </source>
</evidence>
<dbReference type="GO" id="GO:0046677">
    <property type="term" value="P:response to antibiotic"/>
    <property type="evidence" value="ECO:0007669"/>
    <property type="project" value="UniProtKB-UniRule"/>
</dbReference>
<comment type="miscellaneous">
    <text evidence="17">Bacitracin is thought to be involved in the inhibition of peptidoglycan synthesis by sequestering undecaprenyl diphosphate, thereby reducing the pool of lipid carrier available.</text>
</comment>
<evidence type="ECO:0000313" key="19">
    <source>
        <dbReference type="Proteomes" id="UP000184536"/>
    </source>
</evidence>
<keyword evidence="19" id="KW-1185">Reference proteome</keyword>
<dbReference type="GO" id="GO:0008360">
    <property type="term" value="P:regulation of cell shape"/>
    <property type="evidence" value="ECO:0007669"/>
    <property type="project" value="UniProtKB-KW"/>
</dbReference>
<dbReference type="EC" id="3.6.1.27" evidence="3 17"/>
<evidence type="ECO:0000256" key="6">
    <source>
        <dbReference type="ARBA" id="ARBA00022692"/>
    </source>
</evidence>
<dbReference type="STRING" id="1121919.SAMN02745975_00917"/>
<dbReference type="NCBIfam" id="NF001389">
    <property type="entry name" value="PRK00281.1-2"/>
    <property type="match status" value="1"/>
</dbReference>
<keyword evidence="9 17" id="KW-0573">Peptidoglycan synthesis</keyword>
<proteinExistence type="inferred from homology"/>
<accession>A0A1M6F5V9</accession>
<dbReference type="HAMAP" id="MF_01006">
    <property type="entry name" value="Undec_diphosphatase"/>
    <property type="match status" value="1"/>
</dbReference>
<keyword evidence="12 17" id="KW-0046">Antibiotic resistance</keyword>
<evidence type="ECO:0000256" key="7">
    <source>
        <dbReference type="ARBA" id="ARBA00022801"/>
    </source>
</evidence>
<dbReference type="OrthoDB" id="9808289at2"/>
<dbReference type="Proteomes" id="UP000184536">
    <property type="component" value="Unassembled WGS sequence"/>
</dbReference>
<feature type="transmembrane region" description="Helical" evidence="17">
    <location>
        <begin position="217"/>
        <end position="237"/>
    </location>
</feature>
<reference evidence="19" key="1">
    <citation type="submission" date="2016-11" db="EMBL/GenBank/DDBJ databases">
        <authorList>
            <person name="Varghese N."/>
            <person name="Submissions S."/>
        </authorList>
    </citation>
    <scope>NUCLEOTIDE SEQUENCE [LARGE SCALE GENOMIC DNA]</scope>
    <source>
        <strain evidence="19">DSM 17957</strain>
    </source>
</reference>
<dbReference type="NCBIfam" id="NF001390">
    <property type="entry name" value="PRK00281.1-4"/>
    <property type="match status" value="1"/>
</dbReference>
<dbReference type="Pfam" id="PF02673">
    <property type="entry name" value="BacA"/>
    <property type="match status" value="1"/>
</dbReference>
<dbReference type="AlphaFoldDB" id="A0A1M6F5V9"/>
<keyword evidence="13 17" id="KW-0961">Cell wall biogenesis/degradation</keyword>
<evidence type="ECO:0000256" key="11">
    <source>
        <dbReference type="ARBA" id="ARBA00023136"/>
    </source>
</evidence>
<dbReference type="GO" id="GO:0005886">
    <property type="term" value="C:plasma membrane"/>
    <property type="evidence" value="ECO:0007669"/>
    <property type="project" value="UniProtKB-SubCell"/>
</dbReference>
<name>A0A1M6F5V9_9FIRM</name>
<dbReference type="PANTHER" id="PTHR30622:SF3">
    <property type="entry name" value="UNDECAPRENYL-DIPHOSPHATASE"/>
    <property type="match status" value="1"/>
</dbReference>
<evidence type="ECO:0000256" key="2">
    <source>
        <dbReference type="ARBA" id="ARBA00010621"/>
    </source>
</evidence>
<dbReference type="RefSeq" id="WP_110940187.1">
    <property type="nucleotide sequence ID" value="NZ_FQZV01000010.1"/>
</dbReference>
<keyword evidence="8 17" id="KW-0133">Cell shape</keyword>
<feature type="transmembrane region" description="Helical" evidence="17">
    <location>
        <begin position="83"/>
        <end position="102"/>
    </location>
</feature>
<keyword evidence="6 17" id="KW-0812">Transmembrane</keyword>
<evidence type="ECO:0000256" key="8">
    <source>
        <dbReference type="ARBA" id="ARBA00022960"/>
    </source>
</evidence>
<dbReference type="NCBIfam" id="TIGR00753">
    <property type="entry name" value="undec_PP_bacA"/>
    <property type="match status" value="1"/>
</dbReference>
<keyword evidence="10 17" id="KW-1133">Transmembrane helix</keyword>
<dbReference type="GO" id="GO:0009252">
    <property type="term" value="P:peptidoglycan biosynthetic process"/>
    <property type="evidence" value="ECO:0007669"/>
    <property type="project" value="UniProtKB-KW"/>
</dbReference>
<evidence type="ECO:0000256" key="1">
    <source>
        <dbReference type="ARBA" id="ARBA00004651"/>
    </source>
</evidence>
<evidence type="ECO:0000256" key="12">
    <source>
        <dbReference type="ARBA" id="ARBA00023251"/>
    </source>
</evidence>
<evidence type="ECO:0000256" key="10">
    <source>
        <dbReference type="ARBA" id="ARBA00022989"/>
    </source>
</evidence>
<dbReference type="NCBIfam" id="NF001391">
    <property type="entry name" value="PRK00281.1-5"/>
    <property type="match status" value="1"/>
</dbReference>
<protein>
    <recommendedName>
        <fullName evidence="4 17">Undecaprenyl-diphosphatase</fullName>
        <ecNumber evidence="3 17">3.6.1.27</ecNumber>
    </recommendedName>
    <alternativeName>
        <fullName evidence="15 17">Bacitracin resistance protein</fullName>
    </alternativeName>
    <alternativeName>
        <fullName evidence="14 17">Undecaprenyl pyrophosphate phosphatase</fullName>
    </alternativeName>
</protein>
<evidence type="ECO:0000256" key="4">
    <source>
        <dbReference type="ARBA" id="ARBA00021581"/>
    </source>
</evidence>
<evidence type="ECO:0000256" key="5">
    <source>
        <dbReference type="ARBA" id="ARBA00022475"/>
    </source>
</evidence>
<keyword evidence="11 17" id="KW-0472">Membrane</keyword>
<evidence type="ECO:0000256" key="14">
    <source>
        <dbReference type="ARBA" id="ARBA00032707"/>
    </source>
</evidence>
<keyword evidence="7 17" id="KW-0378">Hydrolase</keyword>
<dbReference type="InterPro" id="IPR003824">
    <property type="entry name" value="UppP"/>
</dbReference>
<dbReference type="GO" id="GO:0050380">
    <property type="term" value="F:undecaprenyl-diphosphatase activity"/>
    <property type="evidence" value="ECO:0007669"/>
    <property type="project" value="UniProtKB-UniRule"/>
</dbReference>
<comment type="similarity">
    <text evidence="2 17">Belongs to the UppP family.</text>
</comment>
<evidence type="ECO:0000256" key="15">
    <source>
        <dbReference type="ARBA" id="ARBA00032932"/>
    </source>
</evidence>
<sequence>MEKIITAVILGIIEGFTEFLPISSTGHLIIANQWFNLEGSFGNMFNVVIQLGAILSVVIYFHDKLIPFSRNKTLRQRRDIWNLWKKTVVGVIPALVLGALFADLIEEYLFNPYTVAIALVVGGVILIGMERRRKSYRINYLEELGYGTVFLIGIFQCLAMIPGTSRSAATIIGAMALGTSRNVAAEFSFFLAIPTMAAASGYSLLKSATMMTGEQWVLLGIGFVVSFLVALVVISLFMGYIRRKDFKPFGYYRIVLGVLILALLR</sequence>
<organism evidence="18 19">
    <name type="scientific">Geosporobacter subterraneus DSM 17957</name>
    <dbReference type="NCBI Taxonomy" id="1121919"/>
    <lineage>
        <taxon>Bacteria</taxon>
        <taxon>Bacillati</taxon>
        <taxon>Bacillota</taxon>
        <taxon>Clostridia</taxon>
        <taxon>Peptostreptococcales</taxon>
        <taxon>Thermotaleaceae</taxon>
        <taxon>Geosporobacter</taxon>
    </lineage>
</organism>
<dbReference type="EMBL" id="FQZV01000010">
    <property type="protein sequence ID" value="SHI92979.1"/>
    <property type="molecule type" value="Genomic_DNA"/>
</dbReference>
<comment type="subcellular location">
    <subcellularLocation>
        <location evidence="1 17">Cell membrane</location>
        <topology evidence="1 17">Multi-pass membrane protein</topology>
    </subcellularLocation>
</comment>
<feature type="transmembrane region" description="Helical" evidence="17">
    <location>
        <begin position="108"/>
        <end position="128"/>
    </location>
</feature>
<evidence type="ECO:0000256" key="17">
    <source>
        <dbReference type="HAMAP-Rule" id="MF_01006"/>
    </source>
</evidence>
<feature type="transmembrane region" description="Helical" evidence="17">
    <location>
        <begin position="140"/>
        <end position="163"/>
    </location>
</feature>
<comment type="function">
    <text evidence="17">Catalyzes the dephosphorylation of undecaprenyl diphosphate (UPP). Confers resistance to bacitracin.</text>
</comment>
<keyword evidence="5 17" id="KW-1003">Cell membrane</keyword>
<evidence type="ECO:0000313" key="18">
    <source>
        <dbReference type="EMBL" id="SHI92979.1"/>
    </source>
</evidence>
<evidence type="ECO:0000256" key="13">
    <source>
        <dbReference type="ARBA" id="ARBA00023316"/>
    </source>
</evidence>
<evidence type="ECO:0000256" key="3">
    <source>
        <dbReference type="ARBA" id="ARBA00012374"/>
    </source>
</evidence>
<feature type="transmembrane region" description="Helical" evidence="17">
    <location>
        <begin position="183"/>
        <end position="205"/>
    </location>
</feature>
<feature type="transmembrane region" description="Helical" evidence="17">
    <location>
        <begin position="249"/>
        <end position="264"/>
    </location>
</feature>
<gene>
    <name evidence="17" type="primary">uppP</name>
    <name evidence="18" type="ORF">SAMN02745975_00917</name>
</gene>
<comment type="catalytic activity">
    <reaction evidence="16 17">
        <text>di-trans,octa-cis-undecaprenyl diphosphate + H2O = di-trans,octa-cis-undecaprenyl phosphate + phosphate + H(+)</text>
        <dbReference type="Rhea" id="RHEA:28094"/>
        <dbReference type="ChEBI" id="CHEBI:15377"/>
        <dbReference type="ChEBI" id="CHEBI:15378"/>
        <dbReference type="ChEBI" id="CHEBI:43474"/>
        <dbReference type="ChEBI" id="CHEBI:58405"/>
        <dbReference type="ChEBI" id="CHEBI:60392"/>
        <dbReference type="EC" id="3.6.1.27"/>
    </reaction>
</comment>
<feature type="transmembrane region" description="Helical" evidence="17">
    <location>
        <begin position="44"/>
        <end position="62"/>
    </location>
</feature>
<dbReference type="PANTHER" id="PTHR30622">
    <property type="entry name" value="UNDECAPRENYL-DIPHOSPHATASE"/>
    <property type="match status" value="1"/>
</dbReference>